<dbReference type="KEGG" id="rid:RIdsm_02427"/>
<accession>A0A0T5P8J3</accession>
<evidence type="ECO:0000313" key="4">
    <source>
        <dbReference type="Proteomes" id="UP000051401"/>
    </source>
</evidence>
<dbReference type="Proteomes" id="UP000325785">
    <property type="component" value="Chromosome"/>
</dbReference>
<feature type="transmembrane region" description="Helical" evidence="1">
    <location>
        <begin position="12"/>
        <end position="33"/>
    </location>
</feature>
<feature type="transmembrane region" description="Helical" evidence="1">
    <location>
        <begin position="185"/>
        <end position="207"/>
    </location>
</feature>
<dbReference type="EMBL" id="CP031598">
    <property type="protein sequence ID" value="QEW26627.1"/>
    <property type="molecule type" value="Genomic_DNA"/>
</dbReference>
<dbReference type="STRING" id="540747.SAMN04488031_101915"/>
<keyword evidence="4" id="KW-1185">Reference proteome</keyword>
<evidence type="ECO:0000256" key="1">
    <source>
        <dbReference type="SAM" id="Phobius"/>
    </source>
</evidence>
<organism evidence="2 4">
    <name type="scientific">Roseovarius indicus</name>
    <dbReference type="NCBI Taxonomy" id="540747"/>
    <lineage>
        <taxon>Bacteria</taxon>
        <taxon>Pseudomonadati</taxon>
        <taxon>Pseudomonadota</taxon>
        <taxon>Alphaproteobacteria</taxon>
        <taxon>Rhodobacterales</taxon>
        <taxon>Roseobacteraceae</taxon>
        <taxon>Roseovarius</taxon>
    </lineage>
</organism>
<evidence type="ECO:0000313" key="3">
    <source>
        <dbReference type="EMBL" id="QEW26627.1"/>
    </source>
</evidence>
<keyword evidence="1" id="KW-0472">Membrane</keyword>
<dbReference type="PATRIC" id="fig|540747.5.peg.5673"/>
<dbReference type="AlphaFoldDB" id="A0A0T5P8J3"/>
<keyword evidence="1" id="KW-0812">Transmembrane</keyword>
<reference evidence="3 5" key="2">
    <citation type="submission" date="2018-08" db="EMBL/GenBank/DDBJ databases">
        <title>Genetic Globetrotter - A new plasmid hitch-hiking vast phylogenetic and geographic distances.</title>
        <authorList>
            <person name="Vollmers J."/>
            <person name="Petersen J."/>
        </authorList>
    </citation>
    <scope>NUCLEOTIDE SEQUENCE [LARGE SCALE GENOMIC DNA]</scope>
    <source>
        <strain evidence="3 5">DSM 26383</strain>
    </source>
</reference>
<dbReference type="EMBL" id="LAXI01000007">
    <property type="protein sequence ID" value="KRS17440.1"/>
    <property type="molecule type" value="Genomic_DNA"/>
</dbReference>
<reference evidence="2 4" key="1">
    <citation type="submission" date="2015-04" db="EMBL/GenBank/DDBJ databases">
        <title>The draft genome sequence of Roseovarius indicus B108T.</title>
        <authorList>
            <person name="Li G."/>
            <person name="Lai Q."/>
            <person name="Shao Z."/>
            <person name="Yan P."/>
        </authorList>
    </citation>
    <scope>NUCLEOTIDE SEQUENCE [LARGE SCALE GENOMIC DNA]</scope>
    <source>
        <strain evidence="2 4">B108</strain>
    </source>
</reference>
<name>A0A0T5P8J3_9RHOB</name>
<evidence type="ECO:0000313" key="5">
    <source>
        <dbReference type="Proteomes" id="UP000325785"/>
    </source>
</evidence>
<evidence type="ECO:0000313" key="2">
    <source>
        <dbReference type="EMBL" id="KRS17440.1"/>
    </source>
</evidence>
<keyword evidence="1" id="KW-1133">Transmembrane helix</keyword>
<sequence>MVHSLALFRRLNVFLSLAGVVIFATALGVLVTAPDRIDRMVQDFAVSQVSDRFQETIAAHQLEDRAGRLKGLAEGLAARFSDSIEAQKARLEARIDKFVADVLTAGCKIDCDRQAAVREDVTAFFEGVLRATEDARAQIEAFIEKEYDEVLAELRRDLKIFCASNLVVFLMALALAVFKGRASAHLLPISLLLSLATVIATYFYVFNQNWLWTIVFNDYWGWSYLGFVGVLFAFLMDIAFNRGRITTRVINFFCHLVGAAVAVFPC</sequence>
<proteinExistence type="predicted"/>
<gene>
    <name evidence="3" type="ORF">RIdsm_02427</name>
    <name evidence="2" type="ORF">XM52_13185</name>
</gene>
<dbReference type="Proteomes" id="UP000051401">
    <property type="component" value="Unassembled WGS sequence"/>
</dbReference>
<feature type="transmembrane region" description="Helical" evidence="1">
    <location>
        <begin position="158"/>
        <end position="178"/>
    </location>
</feature>
<protein>
    <submittedName>
        <fullName evidence="2">Uncharacterized protein</fullName>
    </submittedName>
</protein>
<feature type="transmembrane region" description="Helical" evidence="1">
    <location>
        <begin position="219"/>
        <end position="240"/>
    </location>
</feature>